<dbReference type="Proteomes" id="UP000437131">
    <property type="component" value="Unassembled WGS sequence"/>
</dbReference>
<dbReference type="SUPFAM" id="SSF56281">
    <property type="entry name" value="Metallo-hydrolase/oxidoreductase"/>
    <property type="match status" value="1"/>
</dbReference>
<proteinExistence type="predicted"/>
<dbReference type="PANTHER" id="PTHR42951">
    <property type="entry name" value="METALLO-BETA-LACTAMASE DOMAIN-CONTAINING"/>
    <property type="match status" value="1"/>
</dbReference>
<dbReference type="SMART" id="SM00849">
    <property type="entry name" value="Lactamase_B"/>
    <property type="match status" value="1"/>
</dbReference>
<protein>
    <submittedName>
        <fullName evidence="2">MBL fold metallo-hydrolase</fullName>
    </submittedName>
</protein>
<dbReference type="AlphaFoldDB" id="A0A844GYB9"/>
<dbReference type="InterPro" id="IPR036866">
    <property type="entry name" value="RibonucZ/Hydroxyglut_hydro"/>
</dbReference>
<dbReference type="InterPro" id="IPR001279">
    <property type="entry name" value="Metallo-B-lactamas"/>
</dbReference>
<organism evidence="2 3">
    <name type="scientific">Cyanobacterium aponinum 0216</name>
    <dbReference type="NCBI Taxonomy" id="2676140"/>
    <lineage>
        <taxon>Bacteria</taxon>
        <taxon>Bacillati</taxon>
        <taxon>Cyanobacteriota</taxon>
        <taxon>Cyanophyceae</taxon>
        <taxon>Oscillatoriophycideae</taxon>
        <taxon>Chroococcales</taxon>
        <taxon>Geminocystaceae</taxon>
        <taxon>Cyanobacterium</taxon>
    </lineage>
</organism>
<dbReference type="RefSeq" id="WP_155083877.1">
    <property type="nucleotide sequence ID" value="NZ_WMIA01000010.1"/>
</dbReference>
<gene>
    <name evidence="2" type="ORF">GGC33_09465</name>
</gene>
<dbReference type="PANTHER" id="PTHR42951:SF4">
    <property type="entry name" value="ACYL-COENZYME A THIOESTERASE MBLAC2"/>
    <property type="match status" value="1"/>
</dbReference>
<dbReference type="EMBL" id="WMIA01000010">
    <property type="protein sequence ID" value="MTF39155.1"/>
    <property type="molecule type" value="Genomic_DNA"/>
</dbReference>
<comment type="caution">
    <text evidence="2">The sequence shown here is derived from an EMBL/GenBank/DDBJ whole genome shotgun (WGS) entry which is preliminary data.</text>
</comment>
<keyword evidence="2" id="KW-0378">Hydrolase</keyword>
<evidence type="ECO:0000259" key="1">
    <source>
        <dbReference type="SMART" id="SM00849"/>
    </source>
</evidence>
<evidence type="ECO:0000313" key="3">
    <source>
        <dbReference type="Proteomes" id="UP000437131"/>
    </source>
</evidence>
<dbReference type="Gene3D" id="3.60.15.10">
    <property type="entry name" value="Ribonuclease Z/Hydroxyacylglutathione hydrolase-like"/>
    <property type="match status" value="1"/>
</dbReference>
<feature type="domain" description="Metallo-beta-lactamase" evidence="1">
    <location>
        <begin position="66"/>
        <end position="249"/>
    </location>
</feature>
<sequence>MLKKISRFLSLICFVSIISIFILDKATIAHEKPLVDNGQIVSQNSEAINVRIIPLKDNIYMLTGEGGNIGLSIGDDGVLMIDSQFAYLSDKIKDEIKLINRRPINYLINTHYHFDHVGGNENFANDGAVIIAHDNTFKQMQKDHSYPVLGMDVKASPVSALPKITFNDVSNFHINGNHIKAFAVPPAHTNSDIVIHFAKENIIHTGDLFFNGFYPFIDTEAGGSIDGMISAIDQILALSNEQTIIIPGHGEKGDRASLIKFQEMLKTVNERVKERIAQNMTLDDIISEKPLADLDQEWGDGFLTSDQFLTIAYQGIKN</sequence>
<name>A0A844GYB9_9CHRO</name>
<dbReference type="Pfam" id="PF00753">
    <property type="entry name" value="Lactamase_B"/>
    <property type="match status" value="1"/>
</dbReference>
<evidence type="ECO:0000313" key="2">
    <source>
        <dbReference type="EMBL" id="MTF39155.1"/>
    </source>
</evidence>
<dbReference type="GO" id="GO:0016787">
    <property type="term" value="F:hydrolase activity"/>
    <property type="evidence" value="ECO:0007669"/>
    <property type="project" value="UniProtKB-KW"/>
</dbReference>
<dbReference type="CDD" id="cd16282">
    <property type="entry name" value="metallo-hydrolase-like_MBL-fold"/>
    <property type="match status" value="1"/>
</dbReference>
<reference evidence="2 3" key="1">
    <citation type="submission" date="2019-11" db="EMBL/GenBank/DDBJ databases">
        <title>Isolation of a new High Light Tolerant Cyanobacteria.</title>
        <authorList>
            <person name="Dobson Z."/>
            <person name="Vaughn N."/>
            <person name="Vaughn M."/>
            <person name="Fromme P."/>
            <person name="Mazor Y."/>
        </authorList>
    </citation>
    <scope>NUCLEOTIDE SEQUENCE [LARGE SCALE GENOMIC DNA]</scope>
    <source>
        <strain evidence="2 3">0216</strain>
    </source>
</reference>
<accession>A0A844GYB9</accession>
<dbReference type="InterPro" id="IPR050855">
    <property type="entry name" value="NDM-1-like"/>
</dbReference>